<evidence type="ECO:0000313" key="2">
    <source>
        <dbReference type="Proteomes" id="UP000323225"/>
    </source>
</evidence>
<reference evidence="1 2" key="1">
    <citation type="submission" date="2019-09" db="EMBL/GenBank/DDBJ databases">
        <authorList>
            <person name="Kritzky A."/>
            <person name="Schelkanova E.Y."/>
            <person name="Alkhova Z.V."/>
            <person name="Smirnova N.I."/>
        </authorList>
    </citation>
    <scope>NUCLEOTIDE SEQUENCE [LARGE SCALE GENOMIC DNA]</scope>
    <source>
        <strain evidence="1 2">M1526</strain>
    </source>
</reference>
<dbReference type="AlphaFoldDB" id="A0A5B1C1Y4"/>
<name>A0A5B1C1Y4_VIBCL</name>
<dbReference type="EMBL" id="VUAA01000019">
    <property type="protein sequence ID" value="KAA1253670.1"/>
    <property type="molecule type" value="Genomic_DNA"/>
</dbReference>
<dbReference type="Proteomes" id="UP000323225">
    <property type="component" value="Unassembled WGS sequence"/>
</dbReference>
<comment type="caution">
    <text evidence="1">The sequence shown here is derived from an EMBL/GenBank/DDBJ whole genome shotgun (WGS) entry which is preliminary data.</text>
</comment>
<evidence type="ECO:0000313" key="1">
    <source>
        <dbReference type="EMBL" id="KAA1253670.1"/>
    </source>
</evidence>
<proteinExistence type="predicted"/>
<gene>
    <name evidence="1" type="ORF">F0M16_16475</name>
</gene>
<organism evidence="1 2">
    <name type="scientific">Vibrio cholerae</name>
    <dbReference type="NCBI Taxonomy" id="666"/>
    <lineage>
        <taxon>Bacteria</taxon>
        <taxon>Pseudomonadati</taxon>
        <taxon>Pseudomonadota</taxon>
        <taxon>Gammaproteobacteria</taxon>
        <taxon>Vibrionales</taxon>
        <taxon>Vibrionaceae</taxon>
        <taxon>Vibrio</taxon>
    </lineage>
</organism>
<sequence>MNNLNNQTPYENGKTCRASGMSIHANPLRNTYVDNPSDAFLQWENGWKEVDGETELESENA</sequence>
<protein>
    <submittedName>
        <fullName evidence="1">Uncharacterized protein</fullName>
    </submittedName>
</protein>
<accession>A0A5B1C1Y4</accession>